<evidence type="ECO:0000313" key="1">
    <source>
        <dbReference type="EMBL" id="ELZ33821.1"/>
    </source>
</evidence>
<gene>
    <name evidence="1" type="ORF">C473_07075</name>
</gene>
<dbReference type="Proteomes" id="UP000011572">
    <property type="component" value="Unassembled WGS sequence"/>
</dbReference>
<dbReference type="RefSeq" id="WP_007345059.1">
    <property type="nucleotide sequence ID" value="NZ_AOIW01000044.1"/>
</dbReference>
<comment type="caution">
    <text evidence="1">The sequence shown here is derived from an EMBL/GenBank/DDBJ whole genome shotgun (WGS) entry which is preliminary data.</text>
</comment>
<protein>
    <recommendedName>
        <fullName evidence="3">HTH marR-type domain-containing protein</fullName>
    </recommendedName>
</protein>
<dbReference type="InterPro" id="IPR036390">
    <property type="entry name" value="WH_DNA-bd_sf"/>
</dbReference>
<evidence type="ECO:0000313" key="2">
    <source>
        <dbReference type="Proteomes" id="UP000011572"/>
    </source>
</evidence>
<dbReference type="InterPro" id="IPR036388">
    <property type="entry name" value="WH-like_DNA-bd_sf"/>
</dbReference>
<accession>M0DE89</accession>
<sequence length="123" mass="13609">MPISKERFEVIGTERVSPETNAEQITAFLLENDELAFRISEIAEQTGIKHGSTGPTLKRLEDDGVVIHRDKYWSISDNYAASREAMHHTATAAAEYDDGDSFDTAAWAAASADEDAQEFQNNT</sequence>
<reference evidence="1 2" key="1">
    <citation type="journal article" date="2014" name="PLoS Genet.">
        <title>Phylogenetically driven sequencing of extremely halophilic archaea reveals strategies for static and dynamic osmo-response.</title>
        <authorList>
            <person name="Becker E.A."/>
            <person name="Seitzer P.M."/>
            <person name="Tritt A."/>
            <person name="Larsen D."/>
            <person name="Krusor M."/>
            <person name="Yao A.I."/>
            <person name="Wu D."/>
            <person name="Madern D."/>
            <person name="Eisen J.A."/>
            <person name="Darling A.E."/>
            <person name="Facciotti M.T."/>
        </authorList>
    </citation>
    <scope>NUCLEOTIDE SEQUENCE [LARGE SCALE GENOMIC DNA]</scope>
    <source>
        <strain evidence="1 2">JCM 10247</strain>
    </source>
</reference>
<dbReference type="AlphaFoldDB" id="M0DE89"/>
<evidence type="ECO:0008006" key="3">
    <source>
        <dbReference type="Google" id="ProtNLM"/>
    </source>
</evidence>
<name>M0DE89_9EURY</name>
<organism evidence="1 2">
    <name type="scientific">Halorubrum distributum JCM 10247</name>
    <dbReference type="NCBI Taxonomy" id="1227486"/>
    <lineage>
        <taxon>Archaea</taxon>
        <taxon>Methanobacteriati</taxon>
        <taxon>Methanobacteriota</taxon>
        <taxon>Stenosarchaea group</taxon>
        <taxon>Halobacteria</taxon>
        <taxon>Halobacteriales</taxon>
        <taxon>Haloferacaceae</taxon>
        <taxon>Halorubrum</taxon>
        <taxon>Halorubrum distributum group</taxon>
    </lineage>
</organism>
<dbReference type="EMBL" id="AOIW01000044">
    <property type="protein sequence ID" value="ELZ33821.1"/>
    <property type="molecule type" value="Genomic_DNA"/>
</dbReference>
<proteinExistence type="predicted"/>
<dbReference type="Gene3D" id="1.10.10.10">
    <property type="entry name" value="Winged helix-like DNA-binding domain superfamily/Winged helix DNA-binding domain"/>
    <property type="match status" value="1"/>
</dbReference>
<dbReference type="SUPFAM" id="SSF46785">
    <property type="entry name" value="Winged helix' DNA-binding domain"/>
    <property type="match status" value="1"/>
</dbReference>